<dbReference type="Proteomes" id="UP000194664">
    <property type="component" value="Unassembled WGS sequence"/>
</dbReference>
<name>A0A251WY48_9RHOB</name>
<proteinExistence type="predicted"/>
<accession>A0A251WY48</accession>
<keyword evidence="1" id="KW-0732">Signal</keyword>
<sequence length="103" mass="10990">MIRFTMAAAACFVLVSCGAGRVSGEIGNACMAGGRSAANSALCSCVQRAANQTLRGSDQARAAEFFADPHLAQETRQSNRSTDEAFWARYRNFANTAESMCRA</sequence>
<evidence type="ECO:0000256" key="1">
    <source>
        <dbReference type="SAM" id="SignalP"/>
    </source>
</evidence>
<feature type="chain" id="PRO_5012716176" evidence="1">
    <location>
        <begin position="20"/>
        <end position="103"/>
    </location>
</feature>
<gene>
    <name evidence="2" type="ORF">BVC71_10060</name>
</gene>
<feature type="signal peptide" evidence="1">
    <location>
        <begin position="1"/>
        <end position="19"/>
    </location>
</feature>
<protein>
    <submittedName>
        <fullName evidence="2">Arginine transporter</fullName>
    </submittedName>
</protein>
<dbReference type="AlphaFoldDB" id="A0A251WY48"/>
<evidence type="ECO:0000313" key="3">
    <source>
        <dbReference type="Proteomes" id="UP000194664"/>
    </source>
</evidence>
<keyword evidence="3" id="KW-1185">Reference proteome</keyword>
<reference evidence="2 3" key="1">
    <citation type="submission" date="2016-12" db="EMBL/GenBank/DDBJ databases">
        <title>The draft genome sequence of HSLHS2.</title>
        <authorList>
            <person name="Hu D."/>
            <person name="Wang L."/>
            <person name="Shao Z."/>
        </authorList>
    </citation>
    <scope>NUCLEOTIDE SEQUENCE [LARGE SCALE GENOMIC DNA]</scope>
    <source>
        <strain evidence="2">MCCC 1A06712</strain>
    </source>
</reference>
<evidence type="ECO:0000313" key="2">
    <source>
        <dbReference type="EMBL" id="OUD09048.1"/>
    </source>
</evidence>
<comment type="caution">
    <text evidence="2">The sequence shown here is derived from an EMBL/GenBank/DDBJ whole genome shotgun (WGS) entry which is preliminary data.</text>
</comment>
<dbReference type="EMBL" id="MSPP01000003">
    <property type="protein sequence ID" value="OUD09048.1"/>
    <property type="molecule type" value="Genomic_DNA"/>
</dbReference>
<organism evidence="2 3">
    <name type="scientific">Marivivens niveibacter</name>
    <dbReference type="NCBI Taxonomy" id="1930667"/>
    <lineage>
        <taxon>Bacteria</taxon>
        <taxon>Pseudomonadati</taxon>
        <taxon>Pseudomonadota</taxon>
        <taxon>Alphaproteobacteria</taxon>
        <taxon>Rhodobacterales</taxon>
        <taxon>Paracoccaceae</taxon>
        <taxon>Marivivens group</taxon>
        <taxon>Marivivens</taxon>
    </lineage>
</organism>
<dbReference type="PROSITE" id="PS51257">
    <property type="entry name" value="PROKAR_LIPOPROTEIN"/>
    <property type="match status" value="1"/>
</dbReference>
<dbReference type="RefSeq" id="WP_240516831.1">
    <property type="nucleotide sequence ID" value="NZ_MSPP01000003.1"/>
</dbReference>